<proteinExistence type="predicted"/>
<accession>A0ACC2XEQ5</accession>
<reference evidence="1" key="1">
    <citation type="submission" date="2023-04" db="EMBL/GenBank/DDBJ databases">
        <title>Draft Genome sequencing of Naganishia species isolated from polar environments using Oxford Nanopore Technology.</title>
        <authorList>
            <person name="Leo P."/>
            <person name="Venkateswaran K."/>
        </authorList>
    </citation>
    <scope>NUCLEOTIDE SEQUENCE</scope>
    <source>
        <strain evidence="1">DBVPG 5303</strain>
    </source>
</reference>
<dbReference type="EMBL" id="JASBWV010000018">
    <property type="protein sequence ID" value="KAJ9121202.1"/>
    <property type="molecule type" value="Genomic_DNA"/>
</dbReference>
<dbReference type="Proteomes" id="UP001234202">
    <property type="component" value="Unassembled WGS sequence"/>
</dbReference>
<organism evidence="1 2">
    <name type="scientific">Naganishia onofrii</name>
    <dbReference type="NCBI Taxonomy" id="1851511"/>
    <lineage>
        <taxon>Eukaryota</taxon>
        <taxon>Fungi</taxon>
        <taxon>Dikarya</taxon>
        <taxon>Basidiomycota</taxon>
        <taxon>Agaricomycotina</taxon>
        <taxon>Tremellomycetes</taxon>
        <taxon>Filobasidiales</taxon>
        <taxon>Filobasidiaceae</taxon>
        <taxon>Naganishia</taxon>
    </lineage>
</organism>
<evidence type="ECO:0000313" key="2">
    <source>
        <dbReference type="Proteomes" id="UP001234202"/>
    </source>
</evidence>
<sequence length="1394" mass="152408">MYGSPLFRNHGTTEEPIPDPPSDPKMAAFRALKPICVPLMALPRLTPGPSSSRALDLLQRLRSTLKDVQHPEDAFTPSLLGYVVFPLTHLLGRNSPVGDDAQGQGTPTGMPDRVLECLLDCLAFLVQRWTNTPQGIDIKLWDQLWTFAALIIGGPIAVGPQASPPPLPFRSEETLIACVDLLEALLKGAYSGGCGAANDTLELDATRDTRRLHPTNEMIDSVFTPPNQQFGTSRTTRSLLPLLFHTISSLIALIQPTSNVPVSQAAQRRALVALDGIITTWFSQPDRARVLASIMPGLISTLVKLVVGPSATSAAQEERSGIRAWQSGWNEWADTTTGGVATSLTTAQRTQAGRKQKQTTISSTTACASLTLLVHTLVLTLSDAVLENPTVAGEEATLPRDAQGLEDLMRNVSVFDGDVHAPVVEDAEADMDAETTVIGSPSARSAGSFSTTATLISRPPSRALDHVPFPRLTASYLAFTRTQVSHALTAVLPPLTAHHSAVVRLQVVRACRELIDSCFRSFSHGEAGRDSGVVELLVVTLLRLAYPPAEPLPSVFIPARRAVRNALAPVAGDQDRDDRRHTRAAHAQQLRHIVQTIAEHELAAFPTRVKGSSELPLKAGVDVICALAFFAKGDSGDVEEEEENGFSGNDTTNVKEESKIVAATLRKSFARILGPQGGIERWSWPLLVALELDKPVDLDIHASSSASGDSRRMERAWDLARIEGDLPGSLQIVNGGMMPENGSMDPVVPFPDMRLRHVESREMNIRIARMFEAIGRAAGVAGLTTVDHLMGVAQRIRRRRLGGPTADVAVASSALWLVGRVVDGVAAGHELTVVESAARGVDESKRIRKAARKIIDLVVQFDEDEEDFLDAGTTANNDDYSSTASGETTVIVERRKGLGTISKLLDDSKRTPTRATAQAQALHAAMHRELVVCLNLRLLATCARILSTSFRRHLISTLYLVLSHFGSPHALVRRHAEIALGHIAYHAGYASPRNLILDNVDYVINIVSHRMTYKRLDPLAPMVLISMIKLVGEPIVPLVQDIIADIFDALDDFHGYTLLSSTILAVMDTLMKAMANEVQYAKYKPKRSTSARMRPGPEPVVDFAKFTTWYAERADKARQTVDEMLDKAPNAPWGKAAESSKDEEPTEAPDNTSGEQEIPPTRAQEVCIQMMQKSIYFLTHANPFLTARVMSLFAGGVPVLVTQERESDVLPLIHQAWPYVLNRLKDTTSPYVRTEAAALIECLAKWTGDFMSRRILDDAWPIFREMLATQKRQDDQSALARRGGTRGTTSPYTVSHRLYVSMIQAMTYIVQEVPVADDLFWEIVVAFRPFLDSRVHEELGTAAVKLYRCMAERDEDAVWLALHSTMGTIVGGRRLPVYLREPGLDISVRAGLVV</sequence>
<protein>
    <submittedName>
        <fullName evidence="1">Uncharacterized protein</fullName>
    </submittedName>
</protein>
<name>A0ACC2XEQ5_9TREE</name>
<evidence type="ECO:0000313" key="1">
    <source>
        <dbReference type="EMBL" id="KAJ9121202.1"/>
    </source>
</evidence>
<keyword evidence="2" id="KW-1185">Reference proteome</keyword>
<gene>
    <name evidence="1" type="ORF">QFC24_004876</name>
</gene>
<comment type="caution">
    <text evidence="1">The sequence shown here is derived from an EMBL/GenBank/DDBJ whole genome shotgun (WGS) entry which is preliminary data.</text>
</comment>